<evidence type="ECO:0000259" key="6">
    <source>
        <dbReference type="PROSITE" id="PS50075"/>
    </source>
</evidence>
<dbReference type="SUPFAM" id="SSF52777">
    <property type="entry name" value="CoA-dependent acyltransferases"/>
    <property type="match status" value="2"/>
</dbReference>
<organism evidence="7 8">
    <name type="scientific">Streptomyces doudnae</name>
    <dbReference type="NCBI Taxonomy" id="3075536"/>
    <lineage>
        <taxon>Bacteria</taxon>
        <taxon>Bacillati</taxon>
        <taxon>Actinomycetota</taxon>
        <taxon>Actinomycetes</taxon>
        <taxon>Kitasatosporales</taxon>
        <taxon>Streptomycetaceae</taxon>
        <taxon>Streptomyces</taxon>
    </lineage>
</organism>
<dbReference type="Pfam" id="PF13193">
    <property type="entry name" value="AMP-binding_C"/>
    <property type="match status" value="1"/>
</dbReference>
<evidence type="ECO:0000313" key="8">
    <source>
        <dbReference type="Proteomes" id="UP001183535"/>
    </source>
</evidence>
<dbReference type="InterPro" id="IPR042099">
    <property type="entry name" value="ANL_N_sf"/>
</dbReference>
<dbReference type="Gene3D" id="1.10.1200.10">
    <property type="entry name" value="ACP-like"/>
    <property type="match status" value="1"/>
</dbReference>
<keyword evidence="4" id="KW-0597">Phosphoprotein</keyword>
<dbReference type="RefSeq" id="WP_093833765.1">
    <property type="nucleotide sequence ID" value="NZ_JAVRES010000001.1"/>
</dbReference>
<accession>A0ABD5EG58</accession>
<evidence type="ECO:0000256" key="3">
    <source>
        <dbReference type="ARBA" id="ARBA00022450"/>
    </source>
</evidence>
<dbReference type="Proteomes" id="UP001183535">
    <property type="component" value="Unassembled WGS sequence"/>
</dbReference>
<dbReference type="SUPFAM" id="SSF56801">
    <property type="entry name" value="Acetyl-CoA synthetase-like"/>
    <property type="match status" value="1"/>
</dbReference>
<dbReference type="InterPro" id="IPR010071">
    <property type="entry name" value="AA_adenyl_dom"/>
</dbReference>
<dbReference type="NCBIfam" id="TIGR01733">
    <property type="entry name" value="AA-adenyl-dom"/>
    <property type="match status" value="1"/>
</dbReference>
<dbReference type="FunFam" id="2.30.38.10:FF:000001">
    <property type="entry name" value="Non-ribosomal peptide synthetase PvdI"/>
    <property type="match status" value="1"/>
</dbReference>
<dbReference type="PROSITE" id="PS50075">
    <property type="entry name" value="CARRIER"/>
    <property type="match status" value="1"/>
</dbReference>
<evidence type="ECO:0000313" key="7">
    <source>
        <dbReference type="EMBL" id="MDT0433585.1"/>
    </source>
</evidence>
<reference evidence="8" key="1">
    <citation type="submission" date="2023-07" db="EMBL/GenBank/DDBJ databases">
        <title>30 novel species of actinomycetes from the DSMZ collection.</title>
        <authorList>
            <person name="Nouioui I."/>
        </authorList>
    </citation>
    <scope>NUCLEOTIDE SEQUENCE [LARGE SCALE GENOMIC DNA]</scope>
    <source>
        <strain evidence="8">DSM 41981</strain>
    </source>
</reference>
<dbReference type="PROSITE" id="PS00455">
    <property type="entry name" value="AMP_BINDING"/>
    <property type="match status" value="1"/>
</dbReference>
<evidence type="ECO:0000256" key="1">
    <source>
        <dbReference type="ARBA" id="ARBA00001957"/>
    </source>
</evidence>
<dbReference type="GO" id="GO:0044550">
    <property type="term" value="P:secondary metabolite biosynthetic process"/>
    <property type="evidence" value="ECO:0007669"/>
    <property type="project" value="UniProtKB-ARBA"/>
</dbReference>
<comment type="caution">
    <text evidence="7">The sequence shown here is derived from an EMBL/GenBank/DDBJ whole genome shotgun (WGS) entry which is preliminary data.</text>
</comment>
<dbReference type="InterPro" id="IPR023213">
    <property type="entry name" value="CAT-like_dom_sf"/>
</dbReference>
<gene>
    <name evidence="7" type="ORF">RM877_02710</name>
</gene>
<dbReference type="Gene3D" id="3.30.559.10">
    <property type="entry name" value="Chloramphenicol acetyltransferase-like domain"/>
    <property type="match status" value="1"/>
</dbReference>
<keyword evidence="8" id="KW-1185">Reference proteome</keyword>
<dbReference type="InterPro" id="IPR001242">
    <property type="entry name" value="Condensation_dom"/>
</dbReference>
<dbReference type="Gene3D" id="3.40.50.12780">
    <property type="entry name" value="N-terminal domain of ligase-like"/>
    <property type="match status" value="1"/>
</dbReference>
<dbReference type="CDD" id="cd05930">
    <property type="entry name" value="A_NRPS"/>
    <property type="match status" value="1"/>
</dbReference>
<dbReference type="SMART" id="SM00823">
    <property type="entry name" value="PKS_PP"/>
    <property type="match status" value="1"/>
</dbReference>
<dbReference type="InterPro" id="IPR006162">
    <property type="entry name" value="Ppantetheine_attach_site"/>
</dbReference>
<dbReference type="InterPro" id="IPR036736">
    <property type="entry name" value="ACP-like_sf"/>
</dbReference>
<comment type="cofactor">
    <cofactor evidence="1">
        <name>pantetheine 4'-phosphate</name>
        <dbReference type="ChEBI" id="CHEBI:47942"/>
    </cofactor>
</comment>
<dbReference type="GO" id="GO:0072330">
    <property type="term" value="P:monocarboxylic acid biosynthetic process"/>
    <property type="evidence" value="ECO:0007669"/>
    <property type="project" value="UniProtKB-ARBA"/>
</dbReference>
<dbReference type="GO" id="GO:0017000">
    <property type="term" value="P:antibiotic biosynthetic process"/>
    <property type="evidence" value="ECO:0007669"/>
    <property type="project" value="UniProtKB-ARBA"/>
</dbReference>
<dbReference type="InterPro" id="IPR020806">
    <property type="entry name" value="PKS_PP-bd"/>
</dbReference>
<feature type="compositionally biased region" description="Basic and acidic residues" evidence="5">
    <location>
        <begin position="962"/>
        <end position="973"/>
    </location>
</feature>
<name>A0ABD5EG58_9ACTN</name>
<feature type="domain" description="Carrier" evidence="6">
    <location>
        <begin position="972"/>
        <end position="1047"/>
    </location>
</feature>
<dbReference type="PANTHER" id="PTHR45527">
    <property type="entry name" value="NONRIBOSOMAL PEPTIDE SYNTHETASE"/>
    <property type="match status" value="1"/>
</dbReference>
<dbReference type="FunFam" id="1.10.1200.10:FF:000016">
    <property type="entry name" value="Non-ribosomal peptide synthase"/>
    <property type="match status" value="1"/>
</dbReference>
<evidence type="ECO:0000256" key="5">
    <source>
        <dbReference type="SAM" id="MobiDB-lite"/>
    </source>
</evidence>
<dbReference type="InterPro" id="IPR000873">
    <property type="entry name" value="AMP-dep_synth/lig_dom"/>
</dbReference>
<dbReference type="Pfam" id="PF00501">
    <property type="entry name" value="AMP-binding"/>
    <property type="match status" value="1"/>
</dbReference>
<dbReference type="Pfam" id="PF00668">
    <property type="entry name" value="Condensation"/>
    <property type="match status" value="1"/>
</dbReference>
<sequence>MSATPGRTGVQVPLSRDQERTWFVDQLSSCPSDYLIPLRLHLAGPLDRDALRRALEALVARHEVLRTGVVARDGRPVGVVLPPDRFRLREAEVSGAGALDAALAAEAATPMDLAAGLPVRALLIRHGEREHTLVLTLHHVAADDWSCALVYDELGADYSAFAAGEPSPVAPPAEPYRTVAARLDALAADPAQESLAHWRTALADLTAFEVPADRPRPAVRAGRGAVRTAFVLPPRVAEPLTALARSAGATPAMLLTAAVQTVLYRYTGRRDVTTGTTYARRDDPATERLLGLLINMLPLRGRPGPELTFRQFVERFRDVSLDAFEHAEVPFDRLVEENAPERDPSRTPLFQILVNFRTGRRRSPRLTGLTVTDLPMPYEGAKYDLCVSFDQDAAGVRCGVNWDVDLYDEATVERLGNWLERLLRHVAERPDTPLDDIPLLSAPEEEALRALVLRPAVDTPGRTLHELVALSAAERPGAVALVGADGTTTSYAALEAAANAVAHRLIGHGVGPDVPVGLLIDRSAPLVVGLLGILKAGGAYLPIEPATPAARVATLLTDAGAPVCLTTGEHAGTVTAAGAVPLTVDPSGSAPPPSVSVQPDHLCAVYYTSGSTGRPKGVACTHRGWVNRMAWMQRRHGLRPGETVLHKTTLPFDDAAVEILWPLITGGTVALLAPGLHRDPRALVDAAVRHRAVHVQFVPSVLDLFLEELGPDDVAALRRSLRSVLSSGEALRPALVERFREAFGDAVSLDNTWGATEVSIDSTFHVCGPRDTRGTGAVSLGRPMDNNEVLVLDHRLGPLPPGVPGELCIAGTGLARGYLGDPAKTAGAFVPHPYRPGERVYRTGDRGRMLPDGTFAYLERMDRQVKVRGVRVELGEVEAALREHPAVTDAAVVTRRAAPGDLRLAAYVALDGGDGTSVAGLREHLAARLPGYAVPTTVTVLAALPRSASGKLSPALLPEPDPADHGTREHVAPRDETERIIAGIWADVLSVPRIGVLDDFFSFGGHSLIATRAVNRMRQAFDTHLPLSVIFERPTVAGTAEYIHDLILAEIEAMSDAEAHRLLADVSPATGPADNERGTTR</sequence>
<evidence type="ECO:0000256" key="4">
    <source>
        <dbReference type="ARBA" id="ARBA00022553"/>
    </source>
</evidence>
<evidence type="ECO:0000256" key="2">
    <source>
        <dbReference type="ARBA" id="ARBA00006432"/>
    </source>
</evidence>
<proteinExistence type="inferred from homology"/>
<dbReference type="InterPro" id="IPR045851">
    <property type="entry name" value="AMP-bd_C_sf"/>
</dbReference>
<dbReference type="GO" id="GO:0008610">
    <property type="term" value="P:lipid biosynthetic process"/>
    <property type="evidence" value="ECO:0007669"/>
    <property type="project" value="UniProtKB-ARBA"/>
</dbReference>
<dbReference type="InterPro" id="IPR009081">
    <property type="entry name" value="PP-bd_ACP"/>
</dbReference>
<dbReference type="Gene3D" id="3.30.300.30">
    <property type="match status" value="1"/>
</dbReference>
<dbReference type="Gene3D" id="3.30.559.30">
    <property type="entry name" value="Nonribosomal peptide synthetase, condensation domain"/>
    <property type="match status" value="1"/>
</dbReference>
<protein>
    <submittedName>
        <fullName evidence="7">Non-ribosomal peptide synthetase</fullName>
    </submittedName>
</protein>
<feature type="region of interest" description="Disordered" evidence="5">
    <location>
        <begin position="952"/>
        <end position="973"/>
    </location>
</feature>
<keyword evidence="3" id="KW-0596">Phosphopantetheine</keyword>
<dbReference type="CDD" id="cd19531">
    <property type="entry name" value="LCL_NRPS-like"/>
    <property type="match status" value="1"/>
</dbReference>
<dbReference type="SUPFAM" id="SSF47336">
    <property type="entry name" value="ACP-like"/>
    <property type="match status" value="1"/>
</dbReference>
<dbReference type="Pfam" id="PF00550">
    <property type="entry name" value="PP-binding"/>
    <property type="match status" value="1"/>
</dbReference>
<dbReference type="PANTHER" id="PTHR45527:SF1">
    <property type="entry name" value="FATTY ACID SYNTHASE"/>
    <property type="match status" value="1"/>
</dbReference>
<dbReference type="PROSITE" id="PS00012">
    <property type="entry name" value="PHOSPHOPANTETHEINE"/>
    <property type="match status" value="1"/>
</dbReference>
<comment type="similarity">
    <text evidence="2">Belongs to the ATP-dependent AMP-binding enzyme family.</text>
</comment>
<dbReference type="AlphaFoldDB" id="A0ABD5EG58"/>
<dbReference type="EMBL" id="JAVRES010000001">
    <property type="protein sequence ID" value="MDT0433585.1"/>
    <property type="molecule type" value="Genomic_DNA"/>
</dbReference>
<dbReference type="InterPro" id="IPR020845">
    <property type="entry name" value="AMP-binding_CS"/>
</dbReference>
<dbReference type="InterPro" id="IPR025110">
    <property type="entry name" value="AMP-bd_C"/>
</dbReference>